<feature type="transmembrane region" description="Helical" evidence="2">
    <location>
        <begin position="261"/>
        <end position="280"/>
    </location>
</feature>
<keyword evidence="2" id="KW-1133">Transmembrane helix</keyword>
<dbReference type="AlphaFoldDB" id="A0A0S4LRS9"/>
<feature type="transmembrane region" description="Helical" evidence="2">
    <location>
        <begin position="292"/>
        <end position="310"/>
    </location>
</feature>
<feature type="transmembrane region" description="Helical" evidence="2">
    <location>
        <begin position="316"/>
        <end position="337"/>
    </location>
</feature>
<organism evidence="3 4">
    <name type="scientific">Candidatus Nitrospira nitrificans</name>
    <dbReference type="NCBI Taxonomy" id="1742973"/>
    <lineage>
        <taxon>Bacteria</taxon>
        <taxon>Pseudomonadati</taxon>
        <taxon>Nitrospirota</taxon>
        <taxon>Nitrospiria</taxon>
        <taxon>Nitrospirales</taxon>
        <taxon>Nitrospiraceae</taxon>
        <taxon>Nitrospira</taxon>
    </lineage>
</organism>
<feature type="transmembrane region" description="Helical" evidence="2">
    <location>
        <begin position="20"/>
        <end position="41"/>
    </location>
</feature>
<feature type="transmembrane region" description="Helical" evidence="2">
    <location>
        <begin position="221"/>
        <end position="241"/>
    </location>
</feature>
<keyword evidence="2" id="KW-0472">Membrane</keyword>
<evidence type="ECO:0000256" key="2">
    <source>
        <dbReference type="SAM" id="Phobius"/>
    </source>
</evidence>
<name>A0A0S4LRS9_9BACT</name>
<accession>A0A0S4LRS9</accession>
<dbReference type="STRING" id="1742973.COMA2_80113"/>
<feature type="region of interest" description="Disordered" evidence="1">
    <location>
        <begin position="392"/>
        <end position="419"/>
    </location>
</feature>
<proteinExistence type="predicted"/>
<keyword evidence="2" id="KW-0812">Transmembrane</keyword>
<dbReference type="EMBL" id="CZPZ01000035">
    <property type="protein sequence ID" value="CUS39662.1"/>
    <property type="molecule type" value="Genomic_DNA"/>
</dbReference>
<dbReference type="Proteomes" id="UP000198736">
    <property type="component" value="Unassembled WGS sequence"/>
</dbReference>
<gene>
    <name evidence="3" type="ORF">COMA2_80113</name>
</gene>
<reference evidence="4" key="1">
    <citation type="submission" date="2015-10" db="EMBL/GenBank/DDBJ databases">
        <authorList>
            <person name="Luecker S."/>
            <person name="Luecker S."/>
        </authorList>
    </citation>
    <scope>NUCLEOTIDE SEQUENCE [LARGE SCALE GENOMIC DNA]</scope>
</reference>
<keyword evidence="4" id="KW-1185">Reference proteome</keyword>
<feature type="transmembrane region" description="Helical" evidence="2">
    <location>
        <begin position="179"/>
        <end position="200"/>
    </location>
</feature>
<dbReference type="RefSeq" id="WP_090901967.1">
    <property type="nucleotide sequence ID" value="NZ_CZPZ01000035.1"/>
</dbReference>
<sequence length="419" mass="46094">MPTLPAIEFPLIGNSLVVGLFALLHILLAGLGVGFMMLAPLAESLGEARPWLLEAARSMTRFTIVTYTASLVLAVIMVDLFIGLFPLTNTHLFNRFRYPIFVAVSAFLLQLFALYPYYHYWDALRARSPSIHRALGFLAALLMLIWVAVLDGIGSYMLTPPRADGAWSRLANPTWGPLVVHRFLGNLVMAGYVTAGYAAWRLAAARGEDADYYAHLLKASLLLGFTMLMLQPLSGLLYANTISASAPEAYRQLTQGPYQPLVYAQFLLIGLLFLGSHLWLHHAWSAGKPMRWTVVAAGISALAMVLSVGRPDLRRVWTFLLVVLSAVALYGARGLFAEAASPEQHQRPLIRYLSAALAVIAALTYLTMGTIRETARRPDTVRHVISLQDEARQPALDRHRQGGVQADVEIPPAQPKSQP</sequence>
<feature type="transmembrane region" description="Helical" evidence="2">
    <location>
        <begin position="62"/>
        <end position="84"/>
    </location>
</feature>
<evidence type="ECO:0000313" key="3">
    <source>
        <dbReference type="EMBL" id="CUS39662.1"/>
    </source>
</evidence>
<evidence type="ECO:0000256" key="1">
    <source>
        <dbReference type="SAM" id="MobiDB-lite"/>
    </source>
</evidence>
<evidence type="ECO:0000313" key="4">
    <source>
        <dbReference type="Proteomes" id="UP000198736"/>
    </source>
</evidence>
<feature type="transmembrane region" description="Helical" evidence="2">
    <location>
        <begin position="135"/>
        <end position="159"/>
    </location>
</feature>
<feature type="transmembrane region" description="Helical" evidence="2">
    <location>
        <begin position="349"/>
        <end position="368"/>
    </location>
</feature>
<protein>
    <submittedName>
        <fullName evidence="3">Uncharacterized protein</fullName>
    </submittedName>
</protein>
<feature type="transmembrane region" description="Helical" evidence="2">
    <location>
        <begin position="96"/>
        <end position="115"/>
    </location>
</feature>